<dbReference type="RefSeq" id="WP_069657689.1">
    <property type="nucleotide sequence ID" value="NZ_MIJF01000100.1"/>
</dbReference>
<protein>
    <recommendedName>
        <fullName evidence="3">AraC family transcriptional regulator</fullName>
    </recommendedName>
</protein>
<proteinExistence type="predicted"/>
<keyword evidence="2" id="KW-1185">Reference proteome</keyword>
<sequence>MDRISERISYLEGLADGLDIYDRKEGKVFEEIIGILSDLNNSLKITKDRIIDLEDYINIMDEDLNELENDYYEYDDFEEDYDDDVEIDEDDVGIGYYRVECPNCHDTIMVDHELFEYDEPTEVVCPNCHESIIIDSDDINDAEDDVEG</sequence>
<dbReference type="InterPro" id="IPR036280">
    <property type="entry name" value="Multihaem_cyt_sf"/>
</dbReference>
<dbReference type="OrthoDB" id="2381377at2"/>
<gene>
    <name evidence="1" type="ORF">BHF71_04765</name>
</gene>
<evidence type="ECO:0008006" key="3">
    <source>
        <dbReference type="Google" id="ProtNLM"/>
    </source>
</evidence>
<dbReference type="SUPFAM" id="SSF48695">
    <property type="entry name" value="Multiheme cytochromes"/>
    <property type="match status" value="1"/>
</dbReference>
<dbReference type="AlphaFoldDB" id="A0A1D2YRQ6"/>
<dbReference type="InterPro" id="IPR054688">
    <property type="entry name" value="CD1247_N"/>
</dbReference>
<name>A0A1D2YRQ6_9BACI</name>
<evidence type="ECO:0000313" key="2">
    <source>
        <dbReference type="Proteomes" id="UP000243739"/>
    </source>
</evidence>
<accession>A0A1D2YRQ6</accession>
<dbReference type="NCBIfam" id="NF045650">
    <property type="entry name" value="CD1247_Nterm"/>
    <property type="match status" value="1"/>
</dbReference>
<comment type="caution">
    <text evidence="1">The sequence shown here is derived from an EMBL/GenBank/DDBJ whole genome shotgun (WGS) entry which is preliminary data.</text>
</comment>
<organism evidence="1 2">
    <name type="scientific">Vulcanibacillus modesticaldus</name>
    <dbReference type="NCBI Taxonomy" id="337097"/>
    <lineage>
        <taxon>Bacteria</taxon>
        <taxon>Bacillati</taxon>
        <taxon>Bacillota</taxon>
        <taxon>Bacilli</taxon>
        <taxon>Bacillales</taxon>
        <taxon>Bacillaceae</taxon>
        <taxon>Vulcanibacillus</taxon>
    </lineage>
</organism>
<dbReference type="Proteomes" id="UP000243739">
    <property type="component" value="Unassembled WGS sequence"/>
</dbReference>
<reference evidence="1 2" key="1">
    <citation type="submission" date="2016-09" db="EMBL/GenBank/DDBJ databases">
        <title>Draft genome sequence for the type strain of Vulcanibacillus modesticaldus BR, a strictly anaerobic, moderately thermophilic, and nitrate-reducing bacterium from deep sea-hydrothermal vents of the Mid-Atlantic Ridge.</title>
        <authorList>
            <person name="Abin C.A."/>
            <person name="Hollibaugh J.T."/>
        </authorList>
    </citation>
    <scope>NUCLEOTIDE SEQUENCE [LARGE SCALE GENOMIC DNA]</scope>
    <source>
        <strain evidence="1 2">BR</strain>
    </source>
</reference>
<dbReference type="EMBL" id="MIJF01000100">
    <property type="protein sequence ID" value="OEF95507.1"/>
    <property type="molecule type" value="Genomic_DNA"/>
</dbReference>
<dbReference type="STRING" id="337097.BHF71_04765"/>
<evidence type="ECO:0000313" key="1">
    <source>
        <dbReference type="EMBL" id="OEF95507.1"/>
    </source>
</evidence>